<evidence type="ECO:0000313" key="1">
    <source>
        <dbReference type="EMBL" id="KAK3602592.1"/>
    </source>
</evidence>
<evidence type="ECO:0000313" key="2">
    <source>
        <dbReference type="Proteomes" id="UP001195483"/>
    </source>
</evidence>
<comment type="caution">
    <text evidence="1">The sequence shown here is derived from an EMBL/GenBank/DDBJ whole genome shotgun (WGS) entry which is preliminary data.</text>
</comment>
<reference evidence="1" key="3">
    <citation type="submission" date="2023-05" db="EMBL/GenBank/DDBJ databases">
        <authorList>
            <person name="Smith C.H."/>
        </authorList>
    </citation>
    <scope>NUCLEOTIDE SEQUENCE</scope>
    <source>
        <strain evidence="1">CHS0354</strain>
        <tissue evidence="1">Mantle</tissue>
    </source>
</reference>
<sequence length="112" mass="13105">MYAVEQVISFSVDVGRPEELNSTLFQVHILDSKVQAKKKRDISRTGEKCNDDHNGILEDKYHQYYKLETTINKRYQRGNVDEVLRYSQVLNGDAMRDNKELPDEKGRQTILE</sequence>
<dbReference type="EMBL" id="JAEAOA010002014">
    <property type="protein sequence ID" value="KAK3602592.1"/>
    <property type="molecule type" value="Genomic_DNA"/>
</dbReference>
<keyword evidence="2" id="KW-1185">Reference proteome</keyword>
<organism evidence="1 2">
    <name type="scientific">Potamilus streckersoni</name>
    <dbReference type="NCBI Taxonomy" id="2493646"/>
    <lineage>
        <taxon>Eukaryota</taxon>
        <taxon>Metazoa</taxon>
        <taxon>Spiralia</taxon>
        <taxon>Lophotrochozoa</taxon>
        <taxon>Mollusca</taxon>
        <taxon>Bivalvia</taxon>
        <taxon>Autobranchia</taxon>
        <taxon>Heteroconchia</taxon>
        <taxon>Palaeoheterodonta</taxon>
        <taxon>Unionida</taxon>
        <taxon>Unionoidea</taxon>
        <taxon>Unionidae</taxon>
        <taxon>Ambleminae</taxon>
        <taxon>Lampsilini</taxon>
        <taxon>Potamilus</taxon>
    </lineage>
</organism>
<name>A0AAE0T2F7_9BIVA</name>
<reference evidence="1" key="2">
    <citation type="journal article" date="2021" name="Genome Biol. Evol.">
        <title>Developing a high-quality reference genome for a parasitic bivalve with doubly uniparental inheritance (Bivalvia: Unionida).</title>
        <authorList>
            <person name="Smith C.H."/>
        </authorList>
    </citation>
    <scope>NUCLEOTIDE SEQUENCE</scope>
    <source>
        <strain evidence="1">CHS0354</strain>
        <tissue evidence="1">Mantle</tissue>
    </source>
</reference>
<reference evidence="1" key="1">
    <citation type="journal article" date="2021" name="Genome Biol. Evol.">
        <title>A High-Quality Reference Genome for a Parasitic Bivalve with Doubly Uniparental Inheritance (Bivalvia: Unionida).</title>
        <authorList>
            <person name="Smith C.H."/>
        </authorList>
    </citation>
    <scope>NUCLEOTIDE SEQUENCE</scope>
    <source>
        <strain evidence="1">CHS0354</strain>
    </source>
</reference>
<dbReference type="AlphaFoldDB" id="A0AAE0T2F7"/>
<gene>
    <name evidence="1" type="ORF">CHS0354_034315</name>
</gene>
<feature type="non-terminal residue" evidence="1">
    <location>
        <position position="1"/>
    </location>
</feature>
<protein>
    <submittedName>
        <fullName evidence="1">Uncharacterized protein</fullName>
    </submittedName>
</protein>
<proteinExistence type="predicted"/>
<dbReference type="Proteomes" id="UP001195483">
    <property type="component" value="Unassembled WGS sequence"/>
</dbReference>
<accession>A0AAE0T2F7</accession>